<dbReference type="Proteomes" id="UP001327560">
    <property type="component" value="Chromosome 9"/>
</dbReference>
<dbReference type="InterPro" id="IPR015943">
    <property type="entry name" value="WD40/YVTN_repeat-like_dom_sf"/>
</dbReference>
<dbReference type="GO" id="GO:0034045">
    <property type="term" value="C:phagophore assembly site membrane"/>
    <property type="evidence" value="ECO:0007669"/>
    <property type="project" value="UniProtKB-SubCell"/>
</dbReference>
<evidence type="ECO:0000256" key="3">
    <source>
        <dbReference type="ARBA" id="ARBA00022737"/>
    </source>
</evidence>
<dbReference type="SMART" id="SM00320">
    <property type="entry name" value="WD40"/>
    <property type="match status" value="3"/>
</dbReference>
<accession>A0AAQ3L9U9</accession>
<evidence type="ECO:0000313" key="5">
    <source>
        <dbReference type="EMBL" id="WOL19682.1"/>
    </source>
</evidence>
<dbReference type="Gene3D" id="2.130.10.10">
    <property type="entry name" value="YVTN repeat-like/Quinoprotein amine dehydrogenase"/>
    <property type="match status" value="1"/>
</dbReference>
<dbReference type="Pfam" id="PF21032">
    <property type="entry name" value="PROPPIN"/>
    <property type="match status" value="1"/>
</dbReference>
<evidence type="ECO:0000256" key="2">
    <source>
        <dbReference type="ARBA" id="ARBA00022574"/>
    </source>
</evidence>
<dbReference type="SUPFAM" id="SSF50978">
    <property type="entry name" value="WD40 repeat-like"/>
    <property type="match status" value="1"/>
</dbReference>
<evidence type="ECO:0000256" key="1">
    <source>
        <dbReference type="ARBA" id="ARBA00004623"/>
    </source>
</evidence>
<dbReference type="EMBL" id="CP136898">
    <property type="protein sequence ID" value="WOL19682.1"/>
    <property type="molecule type" value="Genomic_DNA"/>
</dbReference>
<name>A0AAQ3L9U9_9LILI</name>
<keyword evidence="2" id="KW-0853">WD repeat</keyword>
<protein>
    <submittedName>
        <fullName evidence="5">Autophagy-related protein</fullName>
    </submittedName>
</protein>
<dbReference type="InterPro" id="IPR036322">
    <property type="entry name" value="WD40_repeat_dom_sf"/>
</dbReference>
<dbReference type="AlphaFoldDB" id="A0AAQ3L9U9"/>
<sequence length="395" mass="43291">MALTCRCVLLKSFFASARKYNVIKRRASASTIFMASSPAPSTSASPILCASFNQDNSFFSVGTKDGFRIFDARTGRLCYERAVGAFNIVEMLYSTNLLAIVGAGEQPSLSPRRLCLFNFLTGTALRELNYLTSILAVRLNKKRLIVVLQDKTYIYDLNSLVILEAIDTVPNNKGLCAFCPGSEGCYLALPASTSKGSVLIYNTVELQSVCQIDAHHSPLAAMIFCSNGTYLATASEQGTIIRVHLVSQATESYSFRRGTYPSTIFSLSFAPCTEFPEALVATSSSGSLHAFSLEPTIKQRRKSSGVIGSLIPETLSDAFEHAYHHVLHNVVPANVKSHVRIAHIVPTSSGASGFRASIFIIAHNGYFREYTLNVVKLNEFSWSLERELNLLDTFQ</sequence>
<dbReference type="InterPro" id="IPR001680">
    <property type="entry name" value="WD40_rpt"/>
</dbReference>
<organism evidence="5 6">
    <name type="scientific">Canna indica</name>
    <name type="common">Indian-shot</name>
    <dbReference type="NCBI Taxonomy" id="4628"/>
    <lineage>
        <taxon>Eukaryota</taxon>
        <taxon>Viridiplantae</taxon>
        <taxon>Streptophyta</taxon>
        <taxon>Embryophyta</taxon>
        <taxon>Tracheophyta</taxon>
        <taxon>Spermatophyta</taxon>
        <taxon>Magnoliopsida</taxon>
        <taxon>Liliopsida</taxon>
        <taxon>Zingiberales</taxon>
        <taxon>Cannaceae</taxon>
        <taxon>Canna</taxon>
    </lineage>
</organism>
<dbReference type="InterPro" id="IPR048720">
    <property type="entry name" value="PROPPIN"/>
</dbReference>
<proteinExistence type="inferred from homology"/>
<comment type="similarity">
    <text evidence="4">Belongs to the WD repeat PROPPIN family.</text>
</comment>
<evidence type="ECO:0000313" key="6">
    <source>
        <dbReference type="Proteomes" id="UP001327560"/>
    </source>
</evidence>
<reference evidence="5 6" key="1">
    <citation type="submission" date="2023-10" db="EMBL/GenBank/DDBJ databases">
        <title>Chromosome-scale genome assembly provides insights into flower coloration mechanisms of Canna indica.</title>
        <authorList>
            <person name="Li C."/>
        </authorList>
    </citation>
    <scope>NUCLEOTIDE SEQUENCE [LARGE SCALE GENOMIC DNA]</scope>
    <source>
        <tissue evidence="5">Flower</tissue>
    </source>
</reference>
<evidence type="ECO:0000256" key="4">
    <source>
        <dbReference type="ARBA" id="ARBA00025740"/>
    </source>
</evidence>
<comment type="subcellular location">
    <subcellularLocation>
        <location evidence="1">Preautophagosomal structure membrane</location>
        <topology evidence="1">Peripheral membrane protein</topology>
    </subcellularLocation>
</comment>
<gene>
    <name evidence="5" type="ORF">Cni_G28484</name>
</gene>
<keyword evidence="6" id="KW-1185">Reference proteome</keyword>
<keyword evidence="3" id="KW-0677">Repeat</keyword>
<dbReference type="PANTHER" id="PTHR11227">
    <property type="entry name" value="WD-REPEAT PROTEIN INTERACTING WITH PHOSPHOINOSIDES WIPI -RELATED"/>
    <property type="match status" value="1"/>
</dbReference>